<sequence length="147" mass="16079">MGKVVVVSGYFDPLHYGHVDYLKKAKALANQGDGKGTLWVVVNNDHQAANKKGKAFMPCTERVKMVRALRCVDAAMEAPDMDESVSMGIESIHPDIFAIGLDEGPEYMAKERETCKRLNIQVVCPLGARVQSSSWLIERAAAASKKA</sequence>
<dbReference type="NCBIfam" id="TIGR00125">
    <property type="entry name" value="cyt_tran_rel"/>
    <property type="match status" value="1"/>
</dbReference>
<keyword evidence="2" id="KW-0548">Nucleotidyltransferase</keyword>
<keyword evidence="1" id="KW-0808">Transferase</keyword>
<proteinExistence type="predicted"/>
<gene>
    <name evidence="4" type="ORF">QSP1433_LOCUS13430</name>
</gene>
<protein>
    <recommendedName>
        <fullName evidence="3">Cytidyltransferase-like domain-containing protein</fullName>
    </recommendedName>
</protein>
<feature type="domain" description="Cytidyltransferase-like" evidence="3">
    <location>
        <begin position="7"/>
        <end position="102"/>
    </location>
</feature>
<name>A0A7S2WNC7_9STRA</name>
<dbReference type="InterPro" id="IPR014729">
    <property type="entry name" value="Rossmann-like_a/b/a_fold"/>
</dbReference>
<dbReference type="Pfam" id="PF01467">
    <property type="entry name" value="CTP_transf_like"/>
    <property type="match status" value="1"/>
</dbReference>
<dbReference type="PANTHER" id="PTHR43793:SF1">
    <property type="entry name" value="FAD SYNTHASE"/>
    <property type="match status" value="1"/>
</dbReference>
<evidence type="ECO:0000313" key="4">
    <source>
        <dbReference type="EMBL" id="CAD9698057.1"/>
    </source>
</evidence>
<dbReference type="EMBL" id="HBHK01021091">
    <property type="protein sequence ID" value="CAD9698057.1"/>
    <property type="molecule type" value="Transcribed_RNA"/>
</dbReference>
<evidence type="ECO:0000259" key="3">
    <source>
        <dbReference type="Pfam" id="PF01467"/>
    </source>
</evidence>
<dbReference type="PANTHER" id="PTHR43793">
    <property type="entry name" value="FAD SYNTHASE"/>
    <property type="match status" value="1"/>
</dbReference>
<evidence type="ECO:0000256" key="1">
    <source>
        <dbReference type="ARBA" id="ARBA00022679"/>
    </source>
</evidence>
<accession>A0A7S2WNC7</accession>
<organism evidence="4">
    <name type="scientific">Mucochytrium quahogii</name>
    <dbReference type="NCBI Taxonomy" id="96639"/>
    <lineage>
        <taxon>Eukaryota</taxon>
        <taxon>Sar</taxon>
        <taxon>Stramenopiles</taxon>
        <taxon>Bigyra</taxon>
        <taxon>Labyrinthulomycetes</taxon>
        <taxon>Thraustochytrida</taxon>
        <taxon>Thraustochytriidae</taxon>
        <taxon>Mucochytrium</taxon>
    </lineage>
</organism>
<dbReference type="AlphaFoldDB" id="A0A7S2WNC7"/>
<dbReference type="GO" id="GO:0016779">
    <property type="term" value="F:nucleotidyltransferase activity"/>
    <property type="evidence" value="ECO:0007669"/>
    <property type="project" value="UniProtKB-KW"/>
</dbReference>
<dbReference type="Gene3D" id="3.40.50.620">
    <property type="entry name" value="HUPs"/>
    <property type="match status" value="1"/>
</dbReference>
<dbReference type="InterPro" id="IPR004821">
    <property type="entry name" value="Cyt_trans-like"/>
</dbReference>
<reference evidence="4" key="1">
    <citation type="submission" date="2021-01" db="EMBL/GenBank/DDBJ databases">
        <authorList>
            <person name="Corre E."/>
            <person name="Pelletier E."/>
            <person name="Niang G."/>
            <person name="Scheremetjew M."/>
            <person name="Finn R."/>
            <person name="Kale V."/>
            <person name="Holt S."/>
            <person name="Cochrane G."/>
            <person name="Meng A."/>
            <person name="Brown T."/>
            <person name="Cohen L."/>
        </authorList>
    </citation>
    <scope>NUCLEOTIDE SEQUENCE</scope>
    <source>
        <strain evidence="4">NY070348D</strain>
    </source>
</reference>
<dbReference type="SUPFAM" id="SSF52374">
    <property type="entry name" value="Nucleotidylyl transferase"/>
    <property type="match status" value="1"/>
</dbReference>
<evidence type="ECO:0000256" key="2">
    <source>
        <dbReference type="ARBA" id="ARBA00022695"/>
    </source>
</evidence>
<dbReference type="InterPro" id="IPR050385">
    <property type="entry name" value="Archaeal_FAD_synthase"/>
</dbReference>